<name>A0AB34KAM7_PRYPA</name>
<accession>A0AB34KAM7</accession>
<evidence type="ECO:0000313" key="3">
    <source>
        <dbReference type="Proteomes" id="UP001515480"/>
    </source>
</evidence>
<keyword evidence="3" id="KW-1185">Reference proteome</keyword>
<dbReference type="Proteomes" id="UP001515480">
    <property type="component" value="Unassembled WGS sequence"/>
</dbReference>
<dbReference type="InterPro" id="IPR044252">
    <property type="entry name" value="RPP3"/>
</dbReference>
<evidence type="ECO:0000256" key="1">
    <source>
        <dbReference type="SAM" id="MobiDB-lite"/>
    </source>
</evidence>
<feature type="region of interest" description="Disordered" evidence="1">
    <location>
        <begin position="101"/>
        <end position="127"/>
    </location>
</feature>
<reference evidence="2 3" key="1">
    <citation type="journal article" date="2024" name="Science">
        <title>Giant polyketide synthase enzymes in the biosynthesis of giant marine polyether toxins.</title>
        <authorList>
            <person name="Fallon T.R."/>
            <person name="Shende V.V."/>
            <person name="Wierzbicki I.H."/>
            <person name="Pendleton A.L."/>
            <person name="Watervoot N.F."/>
            <person name="Auber R.P."/>
            <person name="Gonzalez D.J."/>
            <person name="Wisecaver J.H."/>
            <person name="Moore B.S."/>
        </authorList>
    </citation>
    <scope>NUCLEOTIDE SEQUENCE [LARGE SCALE GENOMIC DNA]</scope>
    <source>
        <strain evidence="2 3">12B1</strain>
    </source>
</reference>
<dbReference type="GO" id="GO:0003735">
    <property type="term" value="F:structural constituent of ribosome"/>
    <property type="evidence" value="ECO:0007669"/>
    <property type="project" value="InterPro"/>
</dbReference>
<dbReference type="Pfam" id="PF00428">
    <property type="entry name" value="Ribosomal_60s"/>
    <property type="match status" value="1"/>
</dbReference>
<comment type="caution">
    <text evidence="2">The sequence shown here is derived from an EMBL/GenBank/DDBJ whole genome shotgun (WGS) entry which is preliminary data.</text>
</comment>
<dbReference type="EMBL" id="JBGBPQ010000001">
    <property type="protein sequence ID" value="KAL1530036.1"/>
    <property type="molecule type" value="Genomic_DNA"/>
</dbReference>
<dbReference type="AlphaFoldDB" id="A0AB34KAM7"/>
<dbReference type="PANTHER" id="PTHR47207">
    <property type="entry name" value="60S ACIDIC RIBOSOMAL PROTEIN P3-1-RELATED"/>
    <property type="match status" value="1"/>
</dbReference>
<protein>
    <submittedName>
        <fullName evidence="2">Uncharacterized protein</fullName>
    </submittedName>
</protein>
<dbReference type="GO" id="GO:0005840">
    <property type="term" value="C:ribosome"/>
    <property type="evidence" value="ECO:0007669"/>
    <property type="project" value="InterPro"/>
</dbReference>
<proteinExistence type="predicted"/>
<sequence length="127" mass="12808">MPKKGTYHYKCTVAGSGWKASPMGDMAEGMPDCEGPTMYDLEKAMVDACNEASGMPGFNYACDFVTPKVALFTACIGTAKAGVMVGGGGGGAPAAAAAAPAAGAAAAKAPEPEPEEEEEDMGFDLFD</sequence>
<dbReference type="PANTHER" id="PTHR47207:SF2">
    <property type="entry name" value="LARGE RIBOSOMAL SUBUNIT PROTEIN P3Y-RELATED"/>
    <property type="match status" value="1"/>
</dbReference>
<organism evidence="2 3">
    <name type="scientific">Prymnesium parvum</name>
    <name type="common">Toxic golden alga</name>
    <dbReference type="NCBI Taxonomy" id="97485"/>
    <lineage>
        <taxon>Eukaryota</taxon>
        <taxon>Haptista</taxon>
        <taxon>Haptophyta</taxon>
        <taxon>Prymnesiophyceae</taxon>
        <taxon>Prymnesiales</taxon>
        <taxon>Prymnesiaceae</taxon>
        <taxon>Prymnesium</taxon>
    </lineage>
</organism>
<evidence type="ECO:0000313" key="2">
    <source>
        <dbReference type="EMBL" id="KAL1530036.1"/>
    </source>
</evidence>
<gene>
    <name evidence="2" type="ORF">AB1Y20_000961</name>
</gene>
<feature type="compositionally biased region" description="Acidic residues" evidence="1">
    <location>
        <begin position="112"/>
        <end position="127"/>
    </location>
</feature>